<organism evidence="9 10">
    <name type="scientific">Hydra vulgaris</name>
    <name type="common">Hydra</name>
    <name type="synonym">Hydra attenuata</name>
    <dbReference type="NCBI Taxonomy" id="6087"/>
    <lineage>
        <taxon>Eukaryota</taxon>
        <taxon>Metazoa</taxon>
        <taxon>Cnidaria</taxon>
        <taxon>Hydrozoa</taxon>
        <taxon>Hydroidolina</taxon>
        <taxon>Anthoathecata</taxon>
        <taxon>Aplanulata</taxon>
        <taxon>Hydridae</taxon>
        <taxon>Hydra</taxon>
    </lineage>
</organism>
<dbReference type="Pfam" id="PF01359">
    <property type="entry name" value="Transposase_1"/>
    <property type="match status" value="1"/>
</dbReference>
<feature type="active site" evidence="6">
    <location>
        <position position="137"/>
    </location>
</feature>
<dbReference type="InterPro" id="IPR024079">
    <property type="entry name" value="MetalloPept_cat_dom_sf"/>
</dbReference>
<dbReference type="Gene3D" id="3.30.420.10">
    <property type="entry name" value="Ribonuclease H-like superfamily/Ribonuclease H"/>
    <property type="match status" value="1"/>
</dbReference>
<feature type="active site" evidence="6">
    <location>
        <position position="637"/>
    </location>
</feature>
<dbReference type="EC" id="3.4.24.-" evidence="7"/>
<comment type="caution">
    <text evidence="6">Lacks conserved residue(s) required for the propagation of feature annotation.</text>
</comment>
<dbReference type="Pfam" id="PF01400">
    <property type="entry name" value="Astacin"/>
    <property type="match status" value="2"/>
</dbReference>
<feature type="binding site" evidence="6">
    <location>
        <position position="140"/>
    </location>
    <ligand>
        <name>Zn(2+)</name>
        <dbReference type="ChEBI" id="CHEBI:29105"/>
        <note>catalytic</note>
    </ligand>
</feature>
<evidence type="ECO:0000256" key="1">
    <source>
        <dbReference type="ARBA" id="ARBA00022670"/>
    </source>
</evidence>
<name>A0ABM4BIW4_HYDVU</name>
<feature type="domain" description="Peptidase M12A" evidence="8">
    <location>
        <begin position="48"/>
        <end position="239"/>
    </location>
</feature>
<evidence type="ECO:0000256" key="3">
    <source>
        <dbReference type="ARBA" id="ARBA00022801"/>
    </source>
</evidence>
<keyword evidence="5 6" id="KW-0482">Metalloprotease</keyword>
<dbReference type="Pfam" id="PF17906">
    <property type="entry name" value="HTH_48"/>
    <property type="match status" value="1"/>
</dbReference>
<protein>
    <recommendedName>
        <fullName evidence="7">Metalloendopeptidase</fullName>
        <ecNumber evidence="7">3.4.24.-</ecNumber>
    </recommendedName>
</protein>
<accession>A0ABM4BIW4</accession>
<reference evidence="10" key="1">
    <citation type="submission" date="2025-08" db="UniProtKB">
        <authorList>
            <consortium name="RefSeq"/>
        </authorList>
    </citation>
    <scope>IDENTIFICATION</scope>
</reference>
<dbReference type="Proteomes" id="UP001652625">
    <property type="component" value="Chromosome 03"/>
</dbReference>
<feature type="chain" id="PRO_5044957486" description="Metalloendopeptidase" evidence="7">
    <location>
        <begin position="18"/>
        <end position="739"/>
    </location>
</feature>
<dbReference type="InterPro" id="IPR006026">
    <property type="entry name" value="Peptidase_Metallo"/>
</dbReference>
<evidence type="ECO:0000256" key="5">
    <source>
        <dbReference type="ARBA" id="ARBA00023049"/>
    </source>
</evidence>
<evidence type="ECO:0000313" key="10">
    <source>
        <dbReference type="RefSeq" id="XP_065648980.1"/>
    </source>
</evidence>
<keyword evidence="2 6" id="KW-0479">Metal-binding</keyword>
<dbReference type="SUPFAM" id="SSF55486">
    <property type="entry name" value="Metalloproteases ('zincins'), catalytic domain"/>
    <property type="match status" value="2"/>
</dbReference>
<feature type="binding site" evidence="6">
    <location>
        <position position="640"/>
    </location>
    <ligand>
        <name>Zn(2+)</name>
        <dbReference type="ChEBI" id="CHEBI:29105"/>
        <note>catalytic</note>
    </ligand>
</feature>
<evidence type="ECO:0000313" key="9">
    <source>
        <dbReference type="Proteomes" id="UP001652625"/>
    </source>
</evidence>
<dbReference type="Gene3D" id="3.40.390.10">
    <property type="entry name" value="Collagenase (Catalytic Domain)"/>
    <property type="match status" value="2"/>
</dbReference>
<gene>
    <name evidence="10" type="primary">LOC100213181</name>
</gene>
<dbReference type="PANTHER" id="PTHR10127:SF780">
    <property type="entry name" value="METALLOENDOPEPTIDASE"/>
    <property type="match status" value="1"/>
</dbReference>
<dbReference type="RefSeq" id="XP_065648980.1">
    <property type="nucleotide sequence ID" value="XM_065792908.1"/>
</dbReference>
<dbReference type="PANTHER" id="PTHR10127">
    <property type="entry name" value="DISCOIDIN, CUB, EGF, LAMININ , AND ZINC METALLOPROTEASE DOMAIN CONTAINING"/>
    <property type="match status" value="1"/>
</dbReference>
<dbReference type="InterPro" id="IPR036397">
    <property type="entry name" value="RNaseH_sf"/>
</dbReference>
<keyword evidence="7" id="KW-0732">Signal</keyword>
<proteinExistence type="predicted"/>
<sequence>MHFLLVFVVFYGGYVESVCWVQEMENSKLFQGDIQIDLKEKEESNGYASIVGGRWPNNIVPYHISNMNINDHQSIMNAIDDYHKFTCLKFVKRSKENTYLNFFVGEGCSSPVGYKDGRVNNVSLANGCLGHGTILHEIGHSIGLFHEQSRPDRDNFITIHWGYIPTKMRFNFLKQTQRSVDSLGTPYDYESIMHYGQTAFGNGRITITTTDPSKQNVIGNRNGFSKIDIQQINAMYNCKYLKWSMAVSDAIIRACLLYEFKLGTKAAEACRKICAAFGEGTIAERTGQKWFKKFSFGNENLEDEPRSGSPSIVNNEDIKLAIEQDSSQTCQDLALRFNVSDDAIRLHLHQLGKRWKLSKWVPYELSETNKLQHLTISSSLLSRHSLVPFLDQILTCDKKWVMYCNKKRTYHWLASNDLVPMTPKPSIHQQKVLLYVWWTTAGIVHYELLPSGQTNTVEIYSAQLDRVSVALHQKQAALANRKGVKGLYTQIVTLLLSSSHKMQIVTILIVSCFGCGVFSWVPEMENKNLFQGDIQLDPDERVGSNGYASIIGGRWPNNVVPYDLSKMSADSHQSILNAIADYNRNTCLKFVKRVNEPTYLSFFVGNGCSSPVGHRQGRVNTISLGRGCLGHGTILHEIGHSIGLYHEQSRPDRDSYVTINWNNIQKEMQFNFNKETSIDSLKTPYDYQSMMHYGPTAFGNGKVTITTKDPSKQQVIGNRSGFSRVDIQQINAMYNCKLG</sequence>
<feature type="signal peptide" evidence="7">
    <location>
        <begin position="1"/>
        <end position="17"/>
    </location>
</feature>
<evidence type="ECO:0000259" key="8">
    <source>
        <dbReference type="PROSITE" id="PS51864"/>
    </source>
</evidence>
<evidence type="ECO:0000256" key="7">
    <source>
        <dbReference type="RuleBase" id="RU361183"/>
    </source>
</evidence>
<dbReference type="InterPro" id="IPR034035">
    <property type="entry name" value="Astacin-like_dom"/>
</dbReference>
<comment type="cofactor">
    <cofactor evidence="6 7">
        <name>Zn(2+)</name>
        <dbReference type="ChEBI" id="CHEBI:29105"/>
    </cofactor>
    <text evidence="6 7">Binds 1 zinc ion per subunit.</text>
</comment>
<dbReference type="PROSITE" id="PS51864">
    <property type="entry name" value="ASTACIN"/>
    <property type="match status" value="2"/>
</dbReference>
<keyword evidence="4 6" id="KW-0862">Zinc</keyword>
<dbReference type="Gene3D" id="1.10.10.1450">
    <property type="match status" value="1"/>
</dbReference>
<feature type="domain" description="Peptidase M12A" evidence="8">
    <location>
        <begin position="545"/>
        <end position="737"/>
    </location>
</feature>
<dbReference type="PRINTS" id="PR00480">
    <property type="entry name" value="ASTACIN"/>
</dbReference>
<dbReference type="CDD" id="cd04280">
    <property type="entry name" value="ZnMc_astacin_like"/>
    <property type="match status" value="2"/>
</dbReference>
<dbReference type="InterPro" id="IPR001506">
    <property type="entry name" value="Peptidase_M12A"/>
</dbReference>
<keyword evidence="1 6" id="KW-0645">Protease</keyword>
<dbReference type="GeneID" id="100213181"/>
<feature type="binding site" evidence="6">
    <location>
        <position position="146"/>
    </location>
    <ligand>
        <name>Zn(2+)</name>
        <dbReference type="ChEBI" id="CHEBI:29105"/>
        <note>catalytic</note>
    </ligand>
</feature>
<keyword evidence="9" id="KW-1185">Reference proteome</keyword>
<evidence type="ECO:0000256" key="4">
    <source>
        <dbReference type="ARBA" id="ARBA00022833"/>
    </source>
</evidence>
<keyword evidence="3 6" id="KW-0378">Hydrolase</keyword>
<feature type="binding site" evidence="6">
    <location>
        <position position="636"/>
    </location>
    <ligand>
        <name>Zn(2+)</name>
        <dbReference type="ChEBI" id="CHEBI:29105"/>
        <note>catalytic</note>
    </ligand>
</feature>
<feature type="binding site" evidence="6">
    <location>
        <position position="136"/>
    </location>
    <ligand>
        <name>Zn(2+)</name>
        <dbReference type="ChEBI" id="CHEBI:29105"/>
        <note>catalytic</note>
    </ligand>
</feature>
<evidence type="ECO:0000256" key="6">
    <source>
        <dbReference type="PROSITE-ProRule" id="PRU01211"/>
    </source>
</evidence>
<feature type="binding site" evidence="6">
    <location>
        <position position="646"/>
    </location>
    <ligand>
        <name>Zn(2+)</name>
        <dbReference type="ChEBI" id="CHEBI:29105"/>
        <note>catalytic</note>
    </ligand>
</feature>
<dbReference type="SMART" id="SM00235">
    <property type="entry name" value="ZnMc"/>
    <property type="match status" value="2"/>
</dbReference>
<dbReference type="InterPro" id="IPR041426">
    <property type="entry name" value="Mos1_HTH"/>
</dbReference>
<dbReference type="InterPro" id="IPR001888">
    <property type="entry name" value="Transposase_1"/>
</dbReference>
<evidence type="ECO:0000256" key="2">
    <source>
        <dbReference type="ARBA" id="ARBA00022723"/>
    </source>
</evidence>